<dbReference type="GO" id="GO:0034198">
    <property type="term" value="P:cellular response to amino acid starvation"/>
    <property type="evidence" value="ECO:0007669"/>
    <property type="project" value="TreeGrafter"/>
</dbReference>
<dbReference type="EMBL" id="JAVRRJ010000008">
    <property type="protein sequence ID" value="KAK5082255.1"/>
    <property type="molecule type" value="Genomic_DNA"/>
</dbReference>
<dbReference type="PANTHER" id="PTHR11024">
    <property type="entry name" value="NUCLEAR PORE COMPLEX PROTEIN SEC13 / SEH1 FAMILY MEMBER"/>
    <property type="match status" value="1"/>
</dbReference>
<dbReference type="InterPro" id="IPR037363">
    <property type="entry name" value="Sec13/Seh1_fam"/>
</dbReference>
<dbReference type="PANTHER" id="PTHR11024:SF3">
    <property type="entry name" value="NUCLEOPORIN SEH1"/>
    <property type="match status" value="1"/>
</dbReference>
<evidence type="ECO:0000256" key="2">
    <source>
        <dbReference type="ARBA" id="ARBA00010102"/>
    </source>
</evidence>
<evidence type="ECO:0000256" key="12">
    <source>
        <dbReference type="SAM" id="MobiDB-lite"/>
    </source>
</evidence>
<keyword evidence="9" id="KW-0906">Nuclear pore complex</keyword>
<reference evidence="13 14" key="1">
    <citation type="submission" date="2023-08" db="EMBL/GenBank/DDBJ databases">
        <title>Black Yeasts Isolated from many extreme environments.</title>
        <authorList>
            <person name="Coleine C."/>
            <person name="Stajich J.E."/>
            <person name="Selbmann L."/>
        </authorList>
    </citation>
    <scope>NUCLEOTIDE SEQUENCE [LARGE SCALE GENOMIC DNA]</scope>
    <source>
        <strain evidence="13 14">CCFEE 5910</strain>
    </source>
</reference>
<keyword evidence="14" id="KW-1185">Reference proteome</keyword>
<dbReference type="GO" id="GO:0015031">
    <property type="term" value="P:protein transport"/>
    <property type="evidence" value="ECO:0007669"/>
    <property type="project" value="UniProtKB-KW"/>
</dbReference>
<evidence type="ECO:0000256" key="10">
    <source>
        <dbReference type="ARBA" id="ARBA00023242"/>
    </source>
</evidence>
<dbReference type="InterPro" id="IPR015943">
    <property type="entry name" value="WD40/YVTN_repeat-like_dom_sf"/>
</dbReference>
<dbReference type="Proteomes" id="UP001309876">
    <property type="component" value="Unassembled WGS sequence"/>
</dbReference>
<dbReference type="GO" id="GO:0035859">
    <property type="term" value="C:Seh1-associated complex"/>
    <property type="evidence" value="ECO:0007669"/>
    <property type="project" value="TreeGrafter"/>
</dbReference>
<evidence type="ECO:0000256" key="8">
    <source>
        <dbReference type="ARBA" id="ARBA00023010"/>
    </source>
</evidence>
<keyword evidence="4 11" id="KW-0853">WD repeat</keyword>
<sequence length="764" mass="85375">MNERGQATSFDQPFEPGHSDRLTVLELNNDGTKLLTASVDHRIAVYEIDRATSKRKQLDVWTAHDAEIKDAKWFHTSVGTYFVTIANDLQMRIWTQDVYQAPMSGRRFKRIAALKSEQLVPFSGIDVKTVGNNTYIVVTDRQGLLTLYEPTNPDEFNEWTVVDQFYVYTPTPSRADHTSFRVQFDPNPLPLPYQLSLDDDQDQISIAVTAMNDLKIYRSSTDIHAINTIKTSQQSHNVGRGASYRIALFEVLKLSPTKTQTQTSAGTLLRDLAWCAGNFRGTDNVAVACINGTITVYEVAVRSKELRHTQDAPIATSKQYPRPALQSHQSNLTSALHPTTTSPDSTQKAHSREGHPFLYSHSVVPLTVLVHAHADAWSLRWDPSGQTLLSGGSDGIVKMWKRDLTGSGLETFELFAEQAGEDTSDQDSMIRKGSFEINAIIVPYGTSKIAIIYGVTFTSLASNRDFTGASDAVSSYGRAFSVLQDAQGDSELHRVCEERNLVCVPQTRTSVSTVASKQSSGDRLTHLEAELLHIKRALRTVEAKLNINHSSFLEHTPQPPSSAGTLQEPSGIDTSEDDDTSEKDEILIDDSNSRMRNLFQNEWLSTDDPYATHLTRTKAKKSGDYLLVKARTALQTLIPSIEDVRILADHVTVWSEIAREMFPPLSENLVPIAQSKQQIMSQYTQIRQPDADTWMLAQWLLALAMTAQQMPHEEEQSTELIKTVERRYAFAEMLTNAVEQTLLSHESLLGTPRGLETAMQFLRL</sequence>
<keyword evidence="10" id="KW-0539">Nucleus</keyword>
<dbReference type="SUPFAM" id="SSF75011">
    <property type="entry name" value="3-carboxy-cis,cis-mucoante lactonizing enzyme"/>
    <property type="match status" value="1"/>
</dbReference>
<keyword evidence="3" id="KW-0813">Transport</keyword>
<feature type="region of interest" description="Disordered" evidence="12">
    <location>
        <begin position="312"/>
        <end position="352"/>
    </location>
</feature>
<evidence type="ECO:0000313" key="13">
    <source>
        <dbReference type="EMBL" id="KAK5082255.1"/>
    </source>
</evidence>
<dbReference type="GO" id="GO:1904263">
    <property type="term" value="P:positive regulation of TORC1 signaling"/>
    <property type="evidence" value="ECO:0007669"/>
    <property type="project" value="TreeGrafter"/>
</dbReference>
<feature type="repeat" description="WD" evidence="11">
    <location>
        <begin position="15"/>
        <end position="56"/>
    </location>
</feature>
<gene>
    <name evidence="13" type="ORF">LTR05_007399</name>
</gene>
<keyword evidence="5" id="KW-0677">Repeat</keyword>
<dbReference type="SMART" id="SM00320">
    <property type="entry name" value="WD40"/>
    <property type="match status" value="4"/>
</dbReference>
<dbReference type="GO" id="GO:0031080">
    <property type="term" value="C:nuclear pore outer ring"/>
    <property type="evidence" value="ECO:0007669"/>
    <property type="project" value="TreeGrafter"/>
</dbReference>
<feature type="region of interest" description="Disordered" evidence="12">
    <location>
        <begin position="552"/>
        <end position="591"/>
    </location>
</feature>
<dbReference type="GO" id="GO:0051028">
    <property type="term" value="P:mRNA transport"/>
    <property type="evidence" value="ECO:0007669"/>
    <property type="project" value="UniProtKB-KW"/>
</dbReference>
<keyword evidence="8" id="KW-0811">Translocation</keyword>
<dbReference type="InterPro" id="IPR001680">
    <property type="entry name" value="WD40_rpt"/>
</dbReference>
<evidence type="ECO:0000256" key="11">
    <source>
        <dbReference type="PROSITE-ProRule" id="PRU00221"/>
    </source>
</evidence>
<evidence type="ECO:0000256" key="4">
    <source>
        <dbReference type="ARBA" id="ARBA00022574"/>
    </source>
</evidence>
<feature type="compositionally biased region" description="Polar residues" evidence="12">
    <location>
        <begin position="326"/>
        <end position="348"/>
    </location>
</feature>
<name>A0AAN7Y937_9EURO</name>
<dbReference type="Pfam" id="PF00400">
    <property type="entry name" value="WD40"/>
    <property type="match status" value="1"/>
</dbReference>
<comment type="caution">
    <text evidence="13">The sequence shown here is derived from an EMBL/GenBank/DDBJ whole genome shotgun (WGS) entry which is preliminary data.</text>
</comment>
<evidence type="ECO:0000313" key="14">
    <source>
        <dbReference type="Proteomes" id="UP001309876"/>
    </source>
</evidence>
<evidence type="ECO:0000256" key="6">
    <source>
        <dbReference type="ARBA" id="ARBA00022816"/>
    </source>
</evidence>
<keyword evidence="7" id="KW-0653">Protein transport</keyword>
<evidence type="ECO:0000256" key="9">
    <source>
        <dbReference type="ARBA" id="ARBA00023132"/>
    </source>
</evidence>
<dbReference type="GO" id="GO:0005198">
    <property type="term" value="F:structural molecule activity"/>
    <property type="evidence" value="ECO:0007669"/>
    <property type="project" value="InterPro"/>
</dbReference>
<evidence type="ECO:0000256" key="7">
    <source>
        <dbReference type="ARBA" id="ARBA00022927"/>
    </source>
</evidence>
<evidence type="ECO:0000256" key="5">
    <source>
        <dbReference type="ARBA" id="ARBA00022737"/>
    </source>
</evidence>
<dbReference type="AlphaFoldDB" id="A0AAN7Y937"/>
<organism evidence="13 14">
    <name type="scientific">Lithohypha guttulata</name>
    <dbReference type="NCBI Taxonomy" id="1690604"/>
    <lineage>
        <taxon>Eukaryota</taxon>
        <taxon>Fungi</taxon>
        <taxon>Dikarya</taxon>
        <taxon>Ascomycota</taxon>
        <taxon>Pezizomycotina</taxon>
        <taxon>Eurotiomycetes</taxon>
        <taxon>Chaetothyriomycetidae</taxon>
        <taxon>Chaetothyriales</taxon>
        <taxon>Trichomeriaceae</taxon>
        <taxon>Lithohypha</taxon>
    </lineage>
</organism>
<evidence type="ECO:0000256" key="3">
    <source>
        <dbReference type="ARBA" id="ARBA00022448"/>
    </source>
</evidence>
<keyword evidence="6" id="KW-0509">mRNA transport</keyword>
<dbReference type="SUPFAM" id="SSF50978">
    <property type="entry name" value="WD40 repeat-like"/>
    <property type="match status" value="1"/>
</dbReference>
<evidence type="ECO:0000256" key="1">
    <source>
        <dbReference type="ARBA" id="ARBA00004567"/>
    </source>
</evidence>
<proteinExistence type="inferred from homology"/>
<comment type="similarity">
    <text evidence="2">Belongs to the WD repeat SEC13 family.</text>
</comment>
<feature type="repeat" description="WD" evidence="11">
    <location>
        <begin position="378"/>
        <end position="401"/>
    </location>
</feature>
<accession>A0AAN7Y937</accession>
<comment type="subcellular location">
    <subcellularLocation>
        <location evidence="1">Nucleus</location>
        <location evidence="1">Nuclear pore complex</location>
    </subcellularLocation>
</comment>
<dbReference type="PROSITE" id="PS50082">
    <property type="entry name" value="WD_REPEATS_2"/>
    <property type="match status" value="2"/>
</dbReference>
<dbReference type="Gene3D" id="2.130.10.10">
    <property type="entry name" value="YVTN repeat-like/Quinoprotein amine dehydrogenase"/>
    <property type="match status" value="1"/>
</dbReference>
<dbReference type="InterPro" id="IPR036322">
    <property type="entry name" value="WD40_repeat_dom_sf"/>
</dbReference>
<protein>
    <submittedName>
        <fullName evidence="13">Uncharacterized protein</fullName>
    </submittedName>
</protein>